<keyword evidence="3" id="KW-0677">Repeat</keyword>
<keyword evidence="2" id="KW-0479">Metal-binding</keyword>
<protein>
    <submittedName>
        <fullName evidence="7">Ferredoxin-type protein NapF (Periplasmic nitrate reductase)</fullName>
    </submittedName>
</protein>
<feature type="domain" description="4Fe-4S ferredoxin-type" evidence="6">
    <location>
        <begin position="67"/>
        <end position="98"/>
    </location>
</feature>
<evidence type="ECO:0000256" key="3">
    <source>
        <dbReference type="ARBA" id="ARBA00022737"/>
    </source>
</evidence>
<gene>
    <name evidence="7" type="ORF">MNB_SV-6-415</name>
</gene>
<evidence type="ECO:0000256" key="5">
    <source>
        <dbReference type="ARBA" id="ARBA00023014"/>
    </source>
</evidence>
<evidence type="ECO:0000259" key="6">
    <source>
        <dbReference type="PROSITE" id="PS51379"/>
    </source>
</evidence>
<organism evidence="7">
    <name type="scientific">hydrothermal vent metagenome</name>
    <dbReference type="NCBI Taxonomy" id="652676"/>
    <lineage>
        <taxon>unclassified sequences</taxon>
        <taxon>metagenomes</taxon>
        <taxon>ecological metagenomes</taxon>
    </lineage>
</organism>
<dbReference type="PANTHER" id="PTHR43687:SF1">
    <property type="entry name" value="FERREDOXIN III"/>
    <property type="match status" value="1"/>
</dbReference>
<evidence type="ECO:0000256" key="2">
    <source>
        <dbReference type="ARBA" id="ARBA00022723"/>
    </source>
</evidence>
<dbReference type="PANTHER" id="PTHR43687">
    <property type="entry name" value="ADENYLYLSULFATE REDUCTASE, BETA SUBUNIT"/>
    <property type="match status" value="1"/>
</dbReference>
<keyword evidence="1" id="KW-0004">4Fe-4S</keyword>
<dbReference type="Pfam" id="PF00037">
    <property type="entry name" value="Fer4"/>
    <property type="match status" value="1"/>
</dbReference>
<dbReference type="GO" id="GO:0051539">
    <property type="term" value="F:4 iron, 4 sulfur cluster binding"/>
    <property type="evidence" value="ECO:0007669"/>
    <property type="project" value="UniProtKB-KW"/>
</dbReference>
<evidence type="ECO:0000256" key="4">
    <source>
        <dbReference type="ARBA" id="ARBA00023004"/>
    </source>
</evidence>
<dbReference type="InterPro" id="IPR050572">
    <property type="entry name" value="Fe-S_Ferredoxin"/>
</dbReference>
<evidence type="ECO:0000256" key="1">
    <source>
        <dbReference type="ARBA" id="ARBA00022485"/>
    </source>
</evidence>
<feature type="domain" description="4Fe-4S ferredoxin-type" evidence="6">
    <location>
        <begin position="141"/>
        <end position="170"/>
    </location>
</feature>
<dbReference type="CDD" id="cd10564">
    <property type="entry name" value="NapF_like"/>
    <property type="match status" value="1"/>
</dbReference>
<dbReference type="InterPro" id="IPR004496">
    <property type="entry name" value="NapF"/>
</dbReference>
<evidence type="ECO:0000313" key="7">
    <source>
        <dbReference type="EMBL" id="SFV50080.1"/>
    </source>
</evidence>
<dbReference type="EMBL" id="FPHC01000006">
    <property type="protein sequence ID" value="SFV50080.1"/>
    <property type="molecule type" value="Genomic_DNA"/>
</dbReference>
<name>A0A1W1B982_9ZZZZ</name>
<dbReference type="Gene3D" id="3.30.70.20">
    <property type="match status" value="2"/>
</dbReference>
<keyword evidence="4" id="KW-0408">Iron</keyword>
<dbReference type="PROSITE" id="PS51379">
    <property type="entry name" value="4FE4S_FER_2"/>
    <property type="match status" value="2"/>
</dbReference>
<sequence>MASRREFFSAFRKPADLVSGQVSKEELVVRPPYGLSESLFQSECPTCESQACVASCEQKIILIRADKTPMLNFSKTGCTFCDACAIACPSTVLDLEYEATAESINAKFRISTEGCVAHNGVICFSCKEPCIDDAILFNGMFNPVIDEERCTGCGYCMARCPTQAISYIATKIATITPEEEE</sequence>
<dbReference type="InterPro" id="IPR017900">
    <property type="entry name" value="4Fe4S_Fe_S_CS"/>
</dbReference>
<dbReference type="PROSITE" id="PS00198">
    <property type="entry name" value="4FE4S_FER_1"/>
    <property type="match status" value="1"/>
</dbReference>
<keyword evidence="5" id="KW-0411">Iron-sulfur</keyword>
<dbReference type="AlphaFoldDB" id="A0A1W1B982"/>
<reference evidence="7" key="1">
    <citation type="submission" date="2016-10" db="EMBL/GenBank/DDBJ databases">
        <authorList>
            <person name="de Groot N.N."/>
        </authorList>
    </citation>
    <scope>NUCLEOTIDE SEQUENCE</scope>
</reference>
<proteinExistence type="predicted"/>
<accession>A0A1W1B982</accession>
<dbReference type="InterPro" id="IPR017896">
    <property type="entry name" value="4Fe4S_Fe-S-bd"/>
</dbReference>
<dbReference type="SUPFAM" id="SSF46548">
    <property type="entry name" value="alpha-helical ferredoxin"/>
    <property type="match status" value="1"/>
</dbReference>
<dbReference type="GO" id="GO:0046872">
    <property type="term" value="F:metal ion binding"/>
    <property type="evidence" value="ECO:0007669"/>
    <property type="project" value="UniProtKB-KW"/>
</dbReference>